<keyword evidence="5" id="KW-0378">Hydrolase</keyword>
<dbReference type="SMART" id="SM00490">
    <property type="entry name" value="HELICc"/>
    <property type="match status" value="1"/>
</dbReference>
<feature type="compositionally biased region" description="Low complexity" evidence="10">
    <location>
        <begin position="166"/>
        <end position="176"/>
    </location>
</feature>
<name>A0A9Q9EMS8_9PEZI</name>
<evidence type="ECO:0000313" key="14">
    <source>
        <dbReference type="EMBL" id="USW57091.1"/>
    </source>
</evidence>
<evidence type="ECO:0000256" key="1">
    <source>
        <dbReference type="ARBA" id="ARBA00007025"/>
    </source>
</evidence>
<dbReference type="Pfam" id="PF00271">
    <property type="entry name" value="Helicase_C"/>
    <property type="match status" value="1"/>
</dbReference>
<feature type="domain" description="Helicase ATP-binding" evidence="12">
    <location>
        <begin position="492"/>
        <end position="699"/>
    </location>
</feature>
<dbReference type="CDD" id="cd18793">
    <property type="entry name" value="SF2_C_SNF"/>
    <property type="match status" value="1"/>
</dbReference>
<dbReference type="GO" id="GO:0008270">
    <property type="term" value="F:zinc ion binding"/>
    <property type="evidence" value="ECO:0007669"/>
    <property type="project" value="UniProtKB-KW"/>
</dbReference>
<evidence type="ECO:0000256" key="9">
    <source>
        <dbReference type="PROSITE-ProRule" id="PRU00175"/>
    </source>
</evidence>
<dbReference type="Gene3D" id="3.40.50.300">
    <property type="entry name" value="P-loop containing nucleotide triphosphate hydrolases"/>
    <property type="match status" value="1"/>
</dbReference>
<dbReference type="PROSITE" id="PS51194">
    <property type="entry name" value="HELICASE_CTER"/>
    <property type="match status" value="1"/>
</dbReference>
<dbReference type="Proteomes" id="UP001056384">
    <property type="component" value="Chromosome 9"/>
</dbReference>
<feature type="domain" description="Helicase C-terminal" evidence="13">
    <location>
        <begin position="1040"/>
        <end position="1197"/>
    </location>
</feature>
<dbReference type="GO" id="GO:0005524">
    <property type="term" value="F:ATP binding"/>
    <property type="evidence" value="ECO:0007669"/>
    <property type="project" value="UniProtKB-KW"/>
</dbReference>
<keyword evidence="2" id="KW-0479">Metal-binding</keyword>
<feature type="region of interest" description="Disordered" evidence="10">
    <location>
        <begin position="361"/>
        <end position="390"/>
    </location>
</feature>
<dbReference type="InterPro" id="IPR017907">
    <property type="entry name" value="Znf_RING_CS"/>
</dbReference>
<dbReference type="PROSITE" id="PS51192">
    <property type="entry name" value="HELICASE_ATP_BIND_1"/>
    <property type="match status" value="1"/>
</dbReference>
<dbReference type="InterPro" id="IPR049730">
    <property type="entry name" value="SNF2/RAD54-like_C"/>
</dbReference>
<feature type="region of interest" description="Disordered" evidence="10">
    <location>
        <begin position="1"/>
        <end position="185"/>
    </location>
</feature>
<feature type="compositionally biased region" description="Polar residues" evidence="10">
    <location>
        <begin position="108"/>
        <end position="124"/>
    </location>
</feature>
<keyword evidence="7" id="KW-0862">Zinc</keyword>
<dbReference type="InterPro" id="IPR014001">
    <property type="entry name" value="Helicase_ATP-bd"/>
</dbReference>
<dbReference type="PANTHER" id="PTHR45626:SF17">
    <property type="entry name" value="HELICASE-LIKE TRANSCRIPTION FACTOR"/>
    <property type="match status" value="1"/>
</dbReference>
<dbReference type="InterPro" id="IPR027417">
    <property type="entry name" value="P-loop_NTPase"/>
</dbReference>
<dbReference type="GO" id="GO:0008094">
    <property type="term" value="F:ATP-dependent activity, acting on DNA"/>
    <property type="evidence" value="ECO:0007669"/>
    <property type="project" value="TreeGrafter"/>
</dbReference>
<evidence type="ECO:0000313" key="15">
    <source>
        <dbReference type="Proteomes" id="UP001056384"/>
    </source>
</evidence>
<dbReference type="InterPro" id="IPR001650">
    <property type="entry name" value="Helicase_C-like"/>
</dbReference>
<dbReference type="PANTHER" id="PTHR45626">
    <property type="entry name" value="TRANSCRIPTION TERMINATION FACTOR 2-RELATED"/>
    <property type="match status" value="1"/>
</dbReference>
<dbReference type="GO" id="GO:0016787">
    <property type="term" value="F:hydrolase activity"/>
    <property type="evidence" value="ECO:0007669"/>
    <property type="project" value="UniProtKB-KW"/>
</dbReference>
<evidence type="ECO:0000256" key="4">
    <source>
        <dbReference type="ARBA" id="ARBA00022771"/>
    </source>
</evidence>
<gene>
    <name evidence="14" type="ORF">Slin15195_G104100</name>
</gene>
<keyword evidence="4 9" id="KW-0863">Zinc-finger</keyword>
<dbReference type="InterPro" id="IPR050628">
    <property type="entry name" value="SNF2_RAD54_helicase_TF"/>
</dbReference>
<dbReference type="SMART" id="SM00487">
    <property type="entry name" value="DEXDc"/>
    <property type="match status" value="1"/>
</dbReference>
<evidence type="ECO:0000259" key="11">
    <source>
        <dbReference type="PROSITE" id="PS50089"/>
    </source>
</evidence>
<evidence type="ECO:0000256" key="5">
    <source>
        <dbReference type="ARBA" id="ARBA00022801"/>
    </source>
</evidence>
<feature type="compositionally biased region" description="Polar residues" evidence="10">
    <location>
        <begin position="1"/>
        <end position="13"/>
    </location>
</feature>
<dbReference type="EMBL" id="CP099426">
    <property type="protein sequence ID" value="USW57091.1"/>
    <property type="molecule type" value="Genomic_DNA"/>
</dbReference>
<accession>A0A9Q9EMS8</accession>
<dbReference type="SUPFAM" id="SSF57850">
    <property type="entry name" value="RING/U-box"/>
    <property type="match status" value="1"/>
</dbReference>
<keyword evidence="6 14" id="KW-0347">Helicase</keyword>
<organism evidence="14 15">
    <name type="scientific">Septoria linicola</name>
    <dbReference type="NCBI Taxonomy" id="215465"/>
    <lineage>
        <taxon>Eukaryota</taxon>
        <taxon>Fungi</taxon>
        <taxon>Dikarya</taxon>
        <taxon>Ascomycota</taxon>
        <taxon>Pezizomycotina</taxon>
        <taxon>Dothideomycetes</taxon>
        <taxon>Dothideomycetidae</taxon>
        <taxon>Mycosphaerellales</taxon>
        <taxon>Mycosphaerellaceae</taxon>
        <taxon>Septoria</taxon>
    </lineage>
</organism>
<dbReference type="InterPro" id="IPR000330">
    <property type="entry name" value="SNF2_N"/>
</dbReference>
<dbReference type="AlphaFoldDB" id="A0A9Q9EMS8"/>
<evidence type="ECO:0000259" key="12">
    <source>
        <dbReference type="PROSITE" id="PS51192"/>
    </source>
</evidence>
<dbReference type="SUPFAM" id="SSF52540">
    <property type="entry name" value="P-loop containing nucleoside triphosphate hydrolases"/>
    <property type="match status" value="2"/>
</dbReference>
<evidence type="ECO:0000256" key="8">
    <source>
        <dbReference type="ARBA" id="ARBA00022840"/>
    </source>
</evidence>
<evidence type="ECO:0000256" key="2">
    <source>
        <dbReference type="ARBA" id="ARBA00022723"/>
    </source>
</evidence>
<dbReference type="GO" id="GO:0005634">
    <property type="term" value="C:nucleus"/>
    <property type="evidence" value="ECO:0007669"/>
    <property type="project" value="TreeGrafter"/>
</dbReference>
<keyword evidence="3" id="KW-0547">Nucleotide-binding</keyword>
<feature type="region of interest" description="Disordered" evidence="10">
    <location>
        <begin position="993"/>
        <end position="1016"/>
    </location>
</feature>
<feature type="domain" description="RING-type" evidence="11">
    <location>
        <begin position="928"/>
        <end position="972"/>
    </location>
</feature>
<dbReference type="PROSITE" id="PS50089">
    <property type="entry name" value="ZF_RING_2"/>
    <property type="match status" value="1"/>
</dbReference>
<sequence>MTTPTSDSLPTGDTNGGDIAPPNAEEQSSYMPADIFESGDGNFENFMQDIGDWEQYGQFPEDEEMPVAPQNVGDTEEVKSESGISDPLTPLESIETEPFNPRTGIDEQMQNSETPEVNSPNLGTPSGLGDPISPELSPLNGHAPSQQELSPPVDLGNSMLERQRAKQQQLAAQFARPLASESEDAPLSPSYLAAISAELQETMPPPAPPMLSDNDLAEKYRKMKAMHDTKKKAGTMTTAFDIEYIKLQSQYHARQRKIAVDRMIDEEPSPEPESESALFVDQQDPNQIEYTSYDLDDDDEDERAVPQAARIRKRRFVDITDDDTMTTLSTMPSKATKPSKRGKKNAYTDADVDKVLAKVAAKNKGKGRAGQNRAGPKAGRGKQKGPQMSNMQSIFGTNIFKDTEQNRDLENQPNFHGTKRKADALKQLIASVPVENRKIATTDKRFLDEACRTFDGTGSVKANPDGNWTLKGMKSALKHYQVLGAAFMRKREHETVEPRGGILADEMGLGKTVMMLANIVNGKPQRGEPGCTLIVASPALCNQWAGEIRKHTLSKITEADKEHAKKHGLGRVVQHRAGHRLSSSDIEAKEAIEQANICLTTYQEICKSYPKAAVPANLVTAAQKDQWWKKFFEDKKGIFHHIRFHRVVLDEAQAIKNHKGHTSLACRAIKASHYWAITGTPIMNRLTEFYPYFKFLREPHTGSFKIFKENFCTPDDPDGTARLAVFLRKIMIRRTHLDTLFGARLLDLPQPKQTVVWLSFNETERQIYEIVKNRFIQKINTISKQELGVANKYNHIWTMILRLRQLCAHILLIQGTIVELLEREDFEKLNALSDRHVSGDEGQTILTHLRHVLETSAAQNADTAEGGAGGVGTVIPVTETAAINAVDFANNPNNLAGGRHGLTYNIGKYVQNLAASKQFEEIQARSTCSACRQPPDNPHKTSCFHIYCWDCITQIQHAAARSGKPSATCGECGAEYDSVTPCVLNPEYRASPVDSLSDGENGIPTKSKGKKKKNKDDMDDWIGLKGEILPSTKTIACKAQVLEWMAQDRHCKIIIYTQFMPVIRIMEKVCRTERWNYVSYQGSMSQDARDKAIKRFDENVECNIMLMSLRCGGLGLNLTMAQHVILIDPWWNSAVEQQAFCRVFRIGQTKETRMTRFVVENTIDAAMMAMKERKEAEIDEVMENPRLKEKLSMDELLRMFGDVGHDENGHPFIFAETGEEDHECLREEDEDNEDILVNDF</sequence>
<feature type="region of interest" description="Disordered" evidence="10">
    <location>
        <begin position="265"/>
        <end position="285"/>
    </location>
</feature>
<dbReference type="GO" id="GO:0006281">
    <property type="term" value="P:DNA repair"/>
    <property type="evidence" value="ECO:0007669"/>
    <property type="project" value="TreeGrafter"/>
</dbReference>
<keyword evidence="8" id="KW-0067">ATP-binding</keyword>
<dbReference type="InterPro" id="IPR001841">
    <property type="entry name" value="Znf_RING"/>
</dbReference>
<dbReference type="InterPro" id="IPR038718">
    <property type="entry name" value="SNF2-like_sf"/>
</dbReference>
<evidence type="ECO:0000256" key="10">
    <source>
        <dbReference type="SAM" id="MobiDB-lite"/>
    </source>
</evidence>
<dbReference type="Pfam" id="PF00176">
    <property type="entry name" value="SNF2-rel_dom"/>
    <property type="match status" value="1"/>
</dbReference>
<dbReference type="Gene3D" id="3.30.40.10">
    <property type="entry name" value="Zinc/RING finger domain, C3HC4 (zinc finger)"/>
    <property type="match status" value="1"/>
</dbReference>
<proteinExistence type="inferred from homology"/>
<evidence type="ECO:0000256" key="7">
    <source>
        <dbReference type="ARBA" id="ARBA00022833"/>
    </source>
</evidence>
<dbReference type="InterPro" id="IPR013083">
    <property type="entry name" value="Znf_RING/FYVE/PHD"/>
</dbReference>
<comment type="similarity">
    <text evidence="1">Belongs to the SNF2/RAD54 helicase family.</text>
</comment>
<evidence type="ECO:0000256" key="6">
    <source>
        <dbReference type="ARBA" id="ARBA00022806"/>
    </source>
</evidence>
<evidence type="ECO:0000259" key="13">
    <source>
        <dbReference type="PROSITE" id="PS51194"/>
    </source>
</evidence>
<dbReference type="Gene3D" id="3.40.50.10810">
    <property type="entry name" value="Tandem AAA-ATPase domain"/>
    <property type="match status" value="1"/>
</dbReference>
<reference evidence="14" key="1">
    <citation type="submission" date="2022-06" db="EMBL/GenBank/DDBJ databases">
        <title>Complete genome sequences of two strains of the flax pathogen Septoria linicola.</title>
        <authorList>
            <person name="Lapalu N."/>
            <person name="Simon A."/>
            <person name="Demenou B."/>
            <person name="Paumier D."/>
            <person name="Guillot M.-P."/>
            <person name="Gout L."/>
            <person name="Valade R."/>
        </authorList>
    </citation>
    <scope>NUCLEOTIDE SEQUENCE</scope>
    <source>
        <strain evidence="14">SE15195</strain>
    </source>
</reference>
<feature type="region of interest" description="Disordered" evidence="10">
    <location>
        <begin position="325"/>
        <end position="348"/>
    </location>
</feature>
<dbReference type="CDD" id="cd18008">
    <property type="entry name" value="DEXDc_SHPRH-like"/>
    <property type="match status" value="1"/>
</dbReference>
<protein>
    <submittedName>
        <fullName evidence="14">Helicase, Zinc finger, RING-type, Zinc finger, RING/FYVE/PHD-type</fullName>
    </submittedName>
</protein>
<evidence type="ECO:0000256" key="3">
    <source>
        <dbReference type="ARBA" id="ARBA00022741"/>
    </source>
</evidence>
<dbReference type="PROSITE" id="PS00518">
    <property type="entry name" value="ZF_RING_1"/>
    <property type="match status" value="1"/>
</dbReference>
<dbReference type="GO" id="GO:0004386">
    <property type="term" value="F:helicase activity"/>
    <property type="evidence" value="ECO:0007669"/>
    <property type="project" value="UniProtKB-KW"/>
</dbReference>
<keyword evidence="15" id="KW-1185">Reference proteome</keyword>